<reference evidence="1" key="1">
    <citation type="submission" date="2016-09" db="EMBL/GenBank/DDBJ databases">
        <title>Draft genome of thermotolerant cyanobacterium Desertifilum sp. strain IPPAS B-1220.</title>
        <authorList>
            <person name="Sinetova M.A."/>
            <person name="Bolakhan K."/>
            <person name="Zayadan B.K."/>
            <person name="Mironov K.S."/>
            <person name="Ustinova V."/>
            <person name="Kupriyanova E.V."/>
            <person name="Sidorov R.A."/>
            <person name="Skrypnik A.N."/>
            <person name="Gogoleva N.E."/>
            <person name="Gogolev Y.V."/>
            <person name="Los D.A."/>
        </authorList>
    </citation>
    <scope>NUCLEOTIDE SEQUENCE [LARGE SCALE GENOMIC DNA]</scope>
    <source>
        <strain evidence="1">IPPAS B-1220</strain>
    </source>
</reference>
<gene>
    <name evidence="1" type="ORF">BH720_25455</name>
</gene>
<dbReference type="OrthoDB" id="510226at2"/>
<evidence type="ECO:0000313" key="1">
    <source>
        <dbReference type="EMBL" id="OEJ72422.1"/>
    </source>
</evidence>
<sequence length="225" mass="24576">MIIFTPVAIRLVAASVLFGLAVAFGVRVSPSSAQFRRDRPDFFERGQEQLQQEIDRLQTQPIDPANGVLSVEAGAVQWQPTLLEEAGISILLPAGEQSQQRQTLETIQGAIEFQLLSVQAGNSRYLTGYALNLSPTQVQDPAQLLAAAGAAIESDPAVTLRSDRAIALGTYPGRELFLTSRNRQLVVRLYVVGQRMYLLSATQPLDTPSLSATTVQFFESFELLN</sequence>
<dbReference type="RefSeq" id="WP_069970029.1">
    <property type="nucleotide sequence ID" value="NZ_CM124774.1"/>
</dbReference>
<dbReference type="AlphaFoldDB" id="A0A1E5QCM0"/>
<organism evidence="1">
    <name type="scientific">Desertifilum tharense IPPAS B-1220</name>
    <dbReference type="NCBI Taxonomy" id="1781255"/>
    <lineage>
        <taxon>Bacteria</taxon>
        <taxon>Bacillati</taxon>
        <taxon>Cyanobacteriota</taxon>
        <taxon>Cyanophyceae</taxon>
        <taxon>Desertifilales</taxon>
        <taxon>Desertifilaceae</taxon>
        <taxon>Desertifilum</taxon>
    </lineage>
</organism>
<name>A0A1E5QCM0_9CYAN</name>
<dbReference type="EMBL" id="MJGC01000132">
    <property type="protein sequence ID" value="OEJ72422.1"/>
    <property type="molecule type" value="Genomic_DNA"/>
</dbReference>
<proteinExistence type="predicted"/>
<dbReference type="STRING" id="1781255.BH720_25455"/>
<accession>A0A1E5QCM0</accession>
<comment type="caution">
    <text evidence="1">The sequence shown here is derived from an EMBL/GenBank/DDBJ whole genome shotgun (WGS) entry which is preliminary data.</text>
</comment>
<protein>
    <submittedName>
        <fullName evidence="1">Uncharacterized protein</fullName>
    </submittedName>
</protein>